<comment type="similarity">
    <text evidence="1">Belongs to the peptidase S33 family.</text>
</comment>
<dbReference type="InterPro" id="IPR029058">
    <property type="entry name" value="AB_hydrolase_fold"/>
</dbReference>
<reference evidence="5 6" key="1">
    <citation type="submission" date="2020-04" db="EMBL/GenBank/DDBJ databases">
        <authorList>
            <person name="Yin C."/>
        </authorList>
    </citation>
    <scope>NUCLEOTIDE SEQUENCE [LARGE SCALE GENOMIC DNA]</scope>
    <source>
        <strain evidence="5 6">Ae27</strain>
    </source>
</reference>
<name>A0A847RZD7_9BACT</name>
<sequence>MKYALLTLLLSFHVAAHAQSPLDYYDTLRIGGIRQVISVKGNPDGPLLLFLHGGPGESRMPQAETISRELQPHALIVMWDQRETGKTLALNRAPLPVTLQQAEQDTYELVQALLQRFKRQKLYLMGESWGTVLGFHVAATHPELLQGLLVVCPVINQEPSEKMALEKMKTWAKENKNTLALRELSAVRIPFANSDQLYYSRKWMHAMDGQPYSDTTMVRSYFATWSQTWLPPWNEAAAQNLLTSLPRLRCPVYFFLGGKDYQTNAQIAKSYYQKLIAPRKELYWFKDATHMVMITEADSIQKIIRDKILQPAR</sequence>
<dbReference type="InterPro" id="IPR000073">
    <property type="entry name" value="AB_hydrolase_1"/>
</dbReference>
<comment type="caution">
    <text evidence="5">The sequence shown here is derived from an EMBL/GenBank/DDBJ whole genome shotgun (WGS) entry which is preliminary data.</text>
</comment>
<evidence type="ECO:0000313" key="5">
    <source>
        <dbReference type="EMBL" id="NLR68126.1"/>
    </source>
</evidence>
<evidence type="ECO:0000256" key="1">
    <source>
        <dbReference type="ARBA" id="ARBA00010088"/>
    </source>
</evidence>
<dbReference type="GO" id="GO:0006508">
    <property type="term" value="P:proteolysis"/>
    <property type="evidence" value="ECO:0007669"/>
    <property type="project" value="InterPro"/>
</dbReference>
<dbReference type="GO" id="GO:0008233">
    <property type="term" value="F:peptidase activity"/>
    <property type="evidence" value="ECO:0007669"/>
    <property type="project" value="InterPro"/>
</dbReference>
<dbReference type="Gene3D" id="3.40.50.1820">
    <property type="entry name" value="alpha/beta hydrolase"/>
    <property type="match status" value="1"/>
</dbReference>
<keyword evidence="2 5" id="KW-0378">Hydrolase</keyword>
<dbReference type="InterPro" id="IPR050266">
    <property type="entry name" value="AB_hydrolase_sf"/>
</dbReference>
<accession>A0A847RZD7</accession>
<protein>
    <submittedName>
        <fullName evidence="5">Alpha/beta hydrolase</fullName>
    </submittedName>
</protein>
<dbReference type="GO" id="GO:0016020">
    <property type="term" value="C:membrane"/>
    <property type="evidence" value="ECO:0007669"/>
    <property type="project" value="TreeGrafter"/>
</dbReference>
<evidence type="ECO:0000256" key="3">
    <source>
        <dbReference type="SAM" id="SignalP"/>
    </source>
</evidence>
<dbReference type="PRINTS" id="PR00793">
    <property type="entry name" value="PROAMNOPTASE"/>
</dbReference>
<dbReference type="Pfam" id="PF00561">
    <property type="entry name" value="Abhydrolase_1"/>
    <property type="match status" value="1"/>
</dbReference>
<organism evidence="5 6">
    <name type="scientific">Chitinophaga varians</name>
    <dbReference type="NCBI Taxonomy" id="2202339"/>
    <lineage>
        <taxon>Bacteria</taxon>
        <taxon>Pseudomonadati</taxon>
        <taxon>Bacteroidota</taxon>
        <taxon>Chitinophagia</taxon>
        <taxon>Chitinophagales</taxon>
        <taxon>Chitinophagaceae</taxon>
        <taxon>Chitinophaga</taxon>
    </lineage>
</organism>
<proteinExistence type="inferred from homology"/>
<dbReference type="Proteomes" id="UP000570474">
    <property type="component" value="Unassembled WGS sequence"/>
</dbReference>
<dbReference type="PANTHER" id="PTHR43798:SF33">
    <property type="entry name" value="HYDROLASE, PUTATIVE (AFU_ORTHOLOGUE AFUA_2G14860)-RELATED"/>
    <property type="match status" value="1"/>
</dbReference>
<dbReference type="PANTHER" id="PTHR43798">
    <property type="entry name" value="MONOACYLGLYCEROL LIPASE"/>
    <property type="match status" value="1"/>
</dbReference>
<gene>
    <name evidence="5" type="ORF">HGH92_27720</name>
</gene>
<dbReference type="InterPro" id="IPR002410">
    <property type="entry name" value="Peptidase_S33"/>
</dbReference>
<feature type="chain" id="PRO_5032402964" evidence="3">
    <location>
        <begin position="19"/>
        <end position="313"/>
    </location>
</feature>
<evidence type="ECO:0000313" key="6">
    <source>
        <dbReference type="Proteomes" id="UP000570474"/>
    </source>
</evidence>
<keyword evidence="3" id="KW-0732">Signal</keyword>
<evidence type="ECO:0000256" key="2">
    <source>
        <dbReference type="ARBA" id="ARBA00022801"/>
    </source>
</evidence>
<dbReference type="RefSeq" id="WP_168874061.1">
    <property type="nucleotide sequence ID" value="NZ_JABAIA010000003.1"/>
</dbReference>
<keyword evidence="6" id="KW-1185">Reference proteome</keyword>
<feature type="signal peptide" evidence="3">
    <location>
        <begin position="1"/>
        <end position="18"/>
    </location>
</feature>
<dbReference type="AlphaFoldDB" id="A0A847RZD7"/>
<feature type="domain" description="AB hydrolase-1" evidence="4">
    <location>
        <begin position="46"/>
        <end position="296"/>
    </location>
</feature>
<dbReference type="EMBL" id="JABAIA010000003">
    <property type="protein sequence ID" value="NLR68126.1"/>
    <property type="molecule type" value="Genomic_DNA"/>
</dbReference>
<evidence type="ECO:0000259" key="4">
    <source>
        <dbReference type="Pfam" id="PF00561"/>
    </source>
</evidence>
<dbReference type="SUPFAM" id="SSF53474">
    <property type="entry name" value="alpha/beta-Hydrolases"/>
    <property type="match status" value="1"/>
</dbReference>